<dbReference type="AlphaFoldDB" id="A0A1Y2ACE7"/>
<dbReference type="GO" id="GO:0030659">
    <property type="term" value="C:cytoplasmic vesicle membrane"/>
    <property type="evidence" value="ECO:0007669"/>
    <property type="project" value="UniProtKB-SubCell"/>
</dbReference>
<dbReference type="Pfam" id="PF00892">
    <property type="entry name" value="EamA"/>
    <property type="match status" value="1"/>
</dbReference>
<feature type="transmembrane region" description="Helical" evidence="5">
    <location>
        <begin position="248"/>
        <end position="268"/>
    </location>
</feature>
<feature type="transmembrane region" description="Helical" evidence="5">
    <location>
        <begin position="133"/>
        <end position="151"/>
    </location>
</feature>
<dbReference type="GO" id="GO:0000139">
    <property type="term" value="C:Golgi membrane"/>
    <property type="evidence" value="ECO:0007669"/>
    <property type="project" value="UniProtKB-SubCell"/>
</dbReference>
<dbReference type="InterPro" id="IPR000620">
    <property type="entry name" value="EamA_dom"/>
</dbReference>
<evidence type="ECO:0000259" key="6">
    <source>
        <dbReference type="Pfam" id="PF00892"/>
    </source>
</evidence>
<dbReference type="SUPFAM" id="SSF103481">
    <property type="entry name" value="Multidrug resistance efflux transporter EmrE"/>
    <property type="match status" value="1"/>
</dbReference>
<dbReference type="GO" id="GO:0005789">
    <property type="term" value="C:endoplasmic reticulum membrane"/>
    <property type="evidence" value="ECO:0007669"/>
    <property type="project" value="UniProtKB-SubCell"/>
</dbReference>
<evidence type="ECO:0000256" key="3">
    <source>
        <dbReference type="ARBA" id="ARBA00022989"/>
    </source>
</evidence>
<keyword evidence="4 5" id="KW-0472">Membrane</keyword>
<protein>
    <recommendedName>
        <fullName evidence="5">GDP-mannose transporter</fullName>
        <shortName evidence="5">GMT</shortName>
    </recommendedName>
</protein>
<evidence type="ECO:0000313" key="7">
    <source>
        <dbReference type="EMBL" id="ORY20172.1"/>
    </source>
</evidence>
<name>A0A1Y2ACE7_9FUNG</name>
<evidence type="ECO:0000256" key="4">
    <source>
        <dbReference type="ARBA" id="ARBA00023136"/>
    </source>
</evidence>
<comment type="subunit">
    <text evidence="5">Homooligomer.</text>
</comment>
<dbReference type="InterPro" id="IPR037185">
    <property type="entry name" value="EmrE-like"/>
</dbReference>
<comment type="caution">
    <text evidence="7">The sequence shown here is derived from an EMBL/GenBank/DDBJ whole genome shotgun (WGS) entry which is preliminary data.</text>
</comment>
<feature type="transmembrane region" description="Helical" evidence="5">
    <location>
        <begin position="306"/>
        <end position="325"/>
    </location>
</feature>
<dbReference type="InterPro" id="IPR050186">
    <property type="entry name" value="TPT_transporter"/>
</dbReference>
<feature type="domain" description="EamA" evidence="6">
    <location>
        <begin position="169"/>
        <end position="323"/>
    </location>
</feature>
<accession>A0A1Y2ACE7</accession>
<keyword evidence="3 5" id="KW-1133">Transmembrane helix</keyword>
<comment type="similarity">
    <text evidence="5">Belongs to the TPT transporter family. SLC35D subfamily.</text>
</comment>
<feature type="transmembrane region" description="Helical" evidence="5">
    <location>
        <begin position="203"/>
        <end position="225"/>
    </location>
</feature>
<dbReference type="OrthoDB" id="417037at2759"/>
<feature type="transmembrane region" description="Helical" evidence="5">
    <location>
        <begin position="12"/>
        <end position="37"/>
    </location>
</feature>
<organism evidence="7 8">
    <name type="scientific">Neocallimastix californiae</name>
    <dbReference type="NCBI Taxonomy" id="1754190"/>
    <lineage>
        <taxon>Eukaryota</taxon>
        <taxon>Fungi</taxon>
        <taxon>Fungi incertae sedis</taxon>
        <taxon>Chytridiomycota</taxon>
        <taxon>Chytridiomycota incertae sedis</taxon>
        <taxon>Neocallimastigomycetes</taxon>
        <taxon>Neocallimastigales</taxon>
        <taxon>Neocallimastigaceae</taxon>
        <taxon>Neocallimastix</taxon>
    </lineage>
</organism>
<dbReference type="NCBIfam" id="TIGR00803">
    <property type="entry name" value="nst"/>
    <property type="match status" value="1"/>
</dbReference>
<evidence type="ECO:0000313" key="8">
    <source>
        <dbReference type="Proteomes" id="UP000193920"/>
    </source>
</evidence>
<proteinExistence type="inferred from homology"/>
<comment type="function">
    <text evidence="5">Involved in the import of GDP-mannose from the cytoplasm into the Golgi lumen.</text>
</comment>
<dbReference type="Proteomes" id="UP000193920">
    <property type="component" value="Unassembled WGS sequence"/>
</dbReference>
<feature type="transmembrane region" description="Helical" evidence="5">
    <location>
        <begin position="101"/>
        <end position="121"/>
    </location>
</feature>
<feature type="transmembrane region" description="Helical" evidence="5">
    <location>
        <begin position="43"/>
        <end position="65"/>
    </location>
</feature>
<evidence type="ECO:0000256" key="5">
    <source>
        <dbReference type="RuleBase" id="RU367097"/>
    </source>
</evidence>
<keyword evidence="2 5" id="KW-0812">Transmembrane</keyword>
<evidence type="ECO:0000256" key="1">
    <source>
        <dbReference type="ARBA" id="ARBA00004141"/>
    </source>
</evidence>
<keyword evidence="5" id="KW-0256">Endoplasmic reticulum</keyword>
<sequence length="356" mass="40255">MQTKNNTGYIQYAIPILAYCLSSICMTVVNKVVLSAYKFKMNFLLLMFQSLIPVLFLELFTKLRLIPKHRAFKWNEGIRWFPISCGLVVMIYTGSKAVQYLPIPLYTIFKNITIILIAYGERLWFGGSKVSKLMFISFMLMILSSIVGGWADIKSSSLVKDKEVGVLRSYSWMFLNCICCAAYTLFMRSQLKKFNFKDFDTVFYNNLISVPILIICSLVAESGYISEYKEYYFPPVDSEIYETRHSEFVGLCTGILISSLAAFAISYCSSWCVRVTSSTTYSMVGALNKLPISIAGMIFFDDPVTIGGVCGVIIAFGSGLLFSYAKTHINKEPVLPVTTKKDNVEYQLVDRNEKVI</sequence>
<dbReference type="EMBL" id="MCOG01000298">
    <property type="protein sequence ID" value="ORY20172.1"/>
    <property type="molecule type" value="Genomic_DNA"/>
</dbReference>
<keyword evidence="5" id="KW-0762">Sugar transport</keyword>
<feature type="transmembrane region" description="Helical" evidence="5">
    <location>
        <begin position="280"/>
        <end position="300"/>
    </location>
</feature>
<keyword evidence="5" id="KW-0333">Golgi apparatus</keyword>
<keyword evidence="5" id="KW-0968">Cytoplasmic vesicle</keyword>
<feature type="transmembrane region" description="Helical" evidence="5">
    <location>
        <begin position="171"/>
        <end position="191"/>
    </location>
</feature>
<dbReference type="STRING" id="1754190.A0A1Y2ACE7"/>
<feature type="transmembrane region" description="Helical" evidence="5">
    <location>
        <begin position="77"/>
        <end position="95"/>
    </location>
</feature>
<evidence type="ECO:0000256" key="2">
    <source>
        <dbReference type="ARBA" id="ARBA00022692"/>
    </source>
</evidence>
<reference evidence="7 8" key="1">
    <citation type="submission" date="2016-08" db="EMBL/GenBank/DDBJ databases">
        <title>A Parts List for Fungal Cellulosomes Revealed by Comparative Genomics.</title>
        <authorList>
            <consortium name="DOE Joint Genome Institute"/>
            <person name="Haitjema C.H."/>
            <person name="Gilmore S.P."/>
            <person name="Henske J.K."/>
            <person name="Solomon K.V."/>
            <person name="De Groot R."/>
            <person name="Kuo A."/>
            <person name="Mondo S.J."/>
            <person name="Salamov A.A."/>
            <person name="Labutti K."/>
            <person name="Zhao Z."/>
            <person name="Chiniquy J."/>
            <person name="Barry K."/>
            <person name="Brewer H.M."/>
            <person name="Purvine S.O."/>
            <person name="Wright A.T."/>
            <person name="Boxma B."/>
            <person name="Van Alen T."/>
            <person name="Hackstein J.H."/>
            <person name="Baker S.E."/>
            <person name="Grigoriev I.V."/>
            <person name="O'Malley M.A."/>
        </authorList>
    </citation>
    <scope>NUCLEOTIDE SEQUENCE [LARGE SCALE GENOMIC DNA]</scope>
    <source>
        <strain evidence="7 8">G1</strain>
    </source>
</reference>
<gene>
    <name evidence="7" type="ORF">LY90DRAFT_524624</name>
</gene>
<comment type="subcellular location">
    <subcellularLocation>
        <location evidence="5">Golgi apparatus membrane</location>
        <topology evidence="5">Multi-pass membrane protein</topology>
    </subcellularLocation>
    <subcellularLocation>
        <location evidence="5">Cytoplasmic vesicle membrane</location>
        <topology evidence="5">Multi-pass membrane protein</topology>
    </subcellularLocation>
    <subcellularLocation>
        <location evidence="5">Endoplasmic reticulum membrane</location>
        <topology evidence="5">Multi-pass membrane protein</topology>
    </subcellularLocation>
    <subcellularLocation>
        <location evidence="1">Membrane</location>
        <topology evidence="1">Multi-pass membrane protein</topology>
    </subcellularLocation>
</comment>
<keyword evidence="5" id="KW-0813">Transport</keyword>
<keyword evidence="8" id="KW-1185">Reference proteome</keyword>
<dbReference type="PANTHER" id="PTHR11132">
    <property type="entry name" value="SOLUTE CARRIER FAMILY 35"/>
    <property type="match status" value="1"/>
</dbReference>